<dbReference type="Proteomes" id="UP000886817">
    <property type="component" value="Unassembled WGS sequence"/>
</dbReference>
<proteinExistence type="predicted"/>
<dbReference type="PROSITE" id="PS51170">
    <property type="entry name" value="CW"/>
    <property type="match status" value="4"/>
</dbReference>
<dbReference type="GO" id="GO:0005975">
    <property type="term" value="P:carbohydrate metabolic process"/>
    <property type="evidence" value="ECO:0007669"/>
    <property type="project" value="InterPro"/>
</dbReference>
<feature type="region of interest" description="Disordered" evidence="5">
    <location>
        <begin position="33"/>
        <end position="95"/>
    </location>
</feature>
<evidence type="ECO:0000256" key="4">
    <source>
        <dbReference type="PROSITE-ProRule" id="PRU00591"/>
    </source>
</evidence>
<evidence type="ECO:0000256" key="5">
    <source>
        <dbReference type="SAM" id="MobiDB-lite"/>
    </source>
</evidence>
<dbReference type="Pfam" id="PF19127">
    <property type="entry name" value="Choline_bind_3"/>
    <property type="match status" value="2"/>
</dbReference>
<organism evidence="7 8">
    <name type="scientific">Candidatus Blautia gallistercoris</name>
    <dbReference type="NCBI Taxonomy" id="2838490"/>
    <lineage>
        <taxon>Bacteria</taxon>
        <taxon>Bacillati</taxon>
        <taxon>Bacillota</taxon>
        <taxon>Clostridia</taxon>
        <taxon>Lachnospirales</taxon>
        <taxon>Lachnospiraceae</taxon>
        <taxon>Blautia</taxon>
    </lineage>
</organism>
<feature type="compositionally biased region" description="Basic and acidic residues" evidence="5">
    <location>
        <begin position="39"/>
        <end position="51"/>
    </location>
</feature>
<accession>A0A9D1WH35</accession>
<dbReference type="GO" id="GO:0016020">
    <property type="term" value="C:membrane"/>
    <property type="evidence" value="ECO:0007669"/>
    <property type="project" value="TreeGrafter"/>
</dbReference>
<dbReference type="Pfam" id="PF01522">
    <property type="entry name" value="Polysacc_deac_1"/>
    <property type="match status" value="1"/>
</dbReference>
<dbReference type="GO" id="GO:0046872">
    <property type="term" value="F:metal ion binding"/>
    <property type="evidence" value="ECO:0007669"/>
    <property type="project" value="UniProtKB-KW"/>
</dbReference>
<feature type="repeat" description="Cell wall-binding" evidence="4">
    <location>
        <begin position="113"/>
        <end position="132"/>
    </location>
</feature>
<feature type="repeat" description="Cell wall-binding" evidence="4">
    <location>
        <begin position="153"/>
        <end position="172"/>
    </location>
</feature>
<feature type="repeat" description="Cell wall-binding" evidence="4">
    <location>
        <begin position="193"/>
        <end position="212"/>
    </location>
</feature>
<dbReference type="CDD" id="cd10954">
    <property type="entry name" value="CE4_CtAXE_like"/>
    <property type="match status" value="1"/>
</dbReference>
<dbReference type="InterPro" id="IPR018337">
    <property type="entry name" value="Cell_wall/Cho-bd_repeat"/>
</dbReference>
<evidence type="ECO:0000313" key="7">
    <source>
        <dbReference type="EMBL" id="HIX59120.1"/>
    </source>
</evidence>
<feature type="domain" description="NodB homology" evidence="6">
    <location>
        <begin position="250"/>
        <end position="423"/>
    </location>
</feature>
<reference evidence="7" key="1">
    <citation type="journal article" date="2021" name="PeerJ">
        <title>Extensive microbial diversity within the chicken gut microbiome revealed by metagenomics and culture.</title>
        <authorList>
            <person name="Gilroy R."/>
            <person name="Ravi A."/>
            <person name="Getino M."/>
            <person name="Pursley I."/>
            <person name="Horton D.L."/>
            <person name="Alikhan N.F."/>
            <person name="Baker D."/>
            <person name="Gharbi K."/>
            <person name="Hall N."/>
            <person name="Watson M."/>
            <person name="Adriaenssens E.M."/>
            <person name="Foster-Nyarko E."/>
            <person name="Jarju S."/>
            <person name="Secka A."/>
            <person name="Antonio M."/>
            <person name="Oren A."/>
            <person name="Chaudhuri R.R."/>
            <person name="La Ragione R."/>
            <person name="Hildebrand F."/>
            <person name="Pallen M.J."/>
        </authorList>
    </citation>
    <scope>NUCLEOTIDE SEQUENCE</scope>
    <source>
        <strain evidence="7">ChiSjej1B19-8411</strain>
    </source>
</reference>
<dbReference type="PROSITE" id="PS51677">
    <property type="entry name" value="NODB"/>
    <property type="match status" value="1"/>
</dbReference>
<dbReference type="Gene3D" id="3.20.20.370">
    <property type="entry name" value="Glycoside hydrolase/deacetylase"/>
    <property type="match status" value="1"/>
</dbReference>
<dbReference type="Gene3D" id="2.10.270.10">
    <property type="entry name" value="Cholin Binding"/>
    <property type="match status" value="3"/>
</dbReference>
<keyword evidence="1" id="KW-0479">Metal-binding</keyword>
<evidence type="ECO:0000256" key="1">
    <source>
        <dbReference type="ARBA" id="ARBA00022723"/>
    </source>
</evidence>
<dbReference type="Pfam" id="PF01473">
    <property type="entry name" value="Choline_bind_1"/>
    <property type="match status" value="3"/>
</dbReference>
<evidence type="ECO:0000256" key="2">
    <source>
        <dbReference type="ARBA" id="ARBA00022737"/>
    </source>
</evidence>
<evidence type="ECO:0000256" key="3">
    <source>
        <dbReference type="ARBA" id="ARBA00022801"/>
    </source>
</evidence>
<keyword evidence="2" id="KW-0677">Repeat</keyword>
<dbReference type="GO" id="GO:0016810">
    <property type="term" value="F:hydrolase activity, acting on carbon-nitrogen (but not peptide) bonds"/>
    <property type="evidence" value="ECO:0007669"/>
    <property type="project" value="InterPro"/>
</dbReference>
<name>A0A9D1WH35_9FIRM</name>
<dbReference type="EMBL" id="DXEX01000119">
    <property type="protein sequence ID" value="HIX59120.1"/>
    <property type="molecule type" value="Genomic_DNA"/>
</dbReference>
<dbReference type="SUPFAM" id="SSF69360">
    <property type="entry name" value="Cell wall binding repeat"/>
    <property type="match status" value="1"/>
</dbReference>
<sequence>MPGRKKKTSRVLILLLFLLSLVFGATLTRSSADLPTLQGKEDASETADREQLAQQDGSTQADTRPNHTDPASDQEPAPSVPQASEEETPEPIPEGTWIQENGLWYYQLDSGYKTGWLRENGHWYYFDQTGVMQIGWVHSQERWFYMDEDGIMQTGWIQSGQKWYYLDEEGVMQTGWLDMDGQKYYLNPKGDMQTGWLQDQEKWYYFNANGTMATDWIVDNGKRYFLQEDGTWDPTVSWDSSAPSDTSDSAMVALTYNDGPGMYTSRLLDVLEAYNAKATFFLVGNQISDYPAAVSRMKELGCEIGNHTMDHEDLSRLTEKEITDQIQAADQALFSITGQETTLLRPPYGNTGDILTAAADKPLILWSLDSRDEKTGEITAIVDTVISNVQDGDIVLLHDSYETTAAASEILIPTLQEKGYQLVTVSELASAKGLSLEPGQLYESIP</sequence>
<dbReference type="InterPro" id="IPR050248">
    <property type="entry name" value="Polysacc_deacetylase_ArnD"/>
</dbReference>
<comment type="caution">
    <text evidence="7">The sequence shown here is derived from an EMBL/GenBank/DDBJ whole genome shotgun (WGS) entry which is preliminary data.</text>
</comment>
<keyword evidence="3" id="KW-0378">Hydrolase</keyword>
<dbReference type="SUPFAM" id="SSF88713">
    <property type="entry name" value="Glycoside hydrolase/deacetylase"/>
    <property type="match status" value="1"/>
</dbReference>
<dbReference type="PANTHER" id="PTHR10587:SF133">
    <property type="entry name" value="CHITIN DEACETYLASE 1-RELATED"/>
    <property type="match status" value="1"/>
</dbReference>
<feature type="compositionally biased region" description="Polar residues" evidence="5">
    <location>
        <begin position="52"/>
        <end position="63"/>
    </location>
</feature>
<gene>
    <name evidence="7" type="ORF">IAA45_05320</name>
</gene>
<dbReference type="AlphaFoldDB" id="A0A9D1WH35"/>
<protein>
    <submittedName>
        <fullName evidence="7">Polysaccharide deacetylase family protein</fullName>
    </submittedName>
</protein>
<evidence type="ECO:0000313" key="8">
    <source>
        <dbReference type="Proteomes" id="UP000886817"/>
    </source>
</evidence>
<feature type="repeat" description="Cell wall-binding" evidence="4">
    <location>
        <begin position="173"/>
        <end position="192"/>
    </location>
</feature>
<reference evidence="7" key="2">
    <citation type="submission" date="2021-04" db="EMBL/GenBank/DDBJ databases">
        <authorList>
            <person name="Gilroy R."/>
        </authorList>
    </citation>
    <scope>NUCLEOTIDE SEQUENCE</scope>
    <source>
        <strain evidence="7">ChiSjej1B19-8411</strain>
    </source>
</reference>
<evidence type="ECO:0000259" key="6">
    <source>
        <dbReference type="PROSITE" id="PS51677"/>
    </source>
</evidence>
<dbReference type="PANTHER" id="PTHR10587">
    <property type="entry name" value="GLYCOSYL TRANSFERASE-RELATED"/>
    <property type="match status" value="1"/>
</dbReference>
<dbReference type="InterPro" id="IPR002509">
    <property type="entry name" value="NODB_dom"/>
</dbReference>
<dbReference type="InterPro" id="IPR011330">
    <property type="entry name" value="Glyco_hydro/deAcase_b/a-brl"/>
</dbReference>